<feature type="region of interest" description="Disordered" evidence="1">
    <location>
        <begin position="1"/>
        <end position="68"/>
    </location>
</feature>
<dbReference type="InterPro" id="IPR022024">
    <property type="entry name" value="DUF3602"/>
</dbReference>
<dbReference type="PANTHER" id="PTHR34693:SF3">
    <property type="match status" value="1"/>
</dbReference>
<dbReference type="PANTHER" id="PTHR34693">
    <property type="entry name" value="PROTEIN PAR32"/>
    <property type="match status" value="1"/>
</dbReference>
<dbReference type="AlphaFoldDB" id="A0AAD9I080"/>
<protein>
    <submittedName>
        <fullName evidence="2">Uncharacterized protein</fullName>
    </submittedName>
</protein>
<name>A0AAD9I080_9PEZI</name>
<keyword evidence="3" id="KW-1185">Reference proteome</keyword>
<evidence type="ECO:0000256" key="1">
    <source>
        <dbReference type="SAM" id="MobiDB-lite"/>
    </source>
</evidence>
<reference evidence="2" key="1">
    <citation type="journal article" date="2023" name="Mol. Plant Microbe Interact.">
        <title>Elucidating the Obligate Nature and Biological Capacity of an Invasive Fungal Corn Pathogen.</title>
        <authorList>
            <person name="MacCready J.S."/>
            <person name="Roggenkamp E.M."/>
            <person name="Gdanetz K."/>
            <person name="Chilvers M.I."/>
        </authorList>
    </citation>
    <scope>NUCLEOTIDE SEQUENCE</scope>
    <source>
        <strain evidence="2">PM02</strain>
    </source>
</reference>
<dbReference type="Pfam" id="PF12223">
    <property type="entry name" value="DUF3602"/>
    <property type="match status" value="1"/>
</dbReference>
<feature type="compositionally biased region" description="Basic and acidic residues" evidence="1">
    <location>
        <begin position="54"/>
        <end position="65"/>
    </location>
</feature>
<organism evidence="2 3">
    <name type="scientific">Phyllachora maydis</name>
    <dbReference type="NCBI Taxonomy" id="1825666"/>
    <lineage>
        <taxon>Eukaryota</taxon>
        <taxon>Fungi</taxon>
        <taxon>Dikarya</taxon>
        <taxon>Ascomycota</taxon>
        <taxon>Pezizomycotina</taxon>
        <taxon>Sordariomycetes</taxon>
        <taxon>Sordariomycetidae</taxon>
        <taxon>Phyllachorales</taxon>
        <taxon>Phyllachoraceae</taxon>
        <taxon>Phyllachora</taxon>
    </lineage>
</organism>
<accession>A0AAD9I080</accession>
<evidence type="ECO:0000313" key="2">
    <source>
        <dbReference type="EMBL" id="KAK2068721.1"/>
    </source>
</evidence>
<comment type="caution">
    <text evidence="2">The sequence shown here is derived from an EMBL/GenBank/DDBJ whole genome shotgun (WGS) entry which is preliminary data.</text>
</comment>
<sequence length="125" mass="12787">MSSEVSHGRGGAGNITHDTTQYTDGEIVRTGVVGSHGDGPYSTGRGGTGNIADAKSKSAARKDEEMVPDAAVRASVENADYHTGRGGAGNAHVAQAHKPDGHAAAPQGLADRMKDKLVGILKNKK</sequence>
<gene>
    <name evidence="2" type="ORF">P8C59_003349</name>
</gene>
<dbReference type="InterPro" id="IPR053203">
    <property type="entry name" value="Cisplatin_resist-associated"/>
</dbReference>
<dbReference type="EMBL" id="JAQQPM010000002">
    <property type="protein sequence ID" value="KAK2068721.1"/>
    <property type="molecule type" value="Genomic_DNA"/>
</dbReference>
<dbReference type="Proteomes" id="UP001217918">
    <property type="component" value="Unassembled WGS sequence"/>
</dbReference>
<proteinExistence type="predicted"/>
<evidence type="ECO:0000313" key="3">
    <source>
        <dbReference type="Proteomes" id="UP001217918"/>
    </source>
</evidence>